<dbReference type="InterPro" id="IPR036322">
    <property type="entry name" value="WD40_repeat_dom_sf"/>
</dbReference>
<evidence type="ECO:0000313" key="5">
    <source>
        <dbReference type="Proteomes" id="UP001165060"/>
    </source>
</evidence>
<comment type="caution">
    <text evidence="4">The sequence shown here is derived from an EMBL/GenBank/DDBJ whole genome shotgun (WGS) entry which is preliminary data.</text>
</comment>
<gene>
    <name evidence="4" type="ORF">TeGR_g14278</name>
</gene>
<feature type="domain" description="Bardet-Biedl syndrome 1 protein GAE" evidence="3">
    <location>
        <begin position="497"/>
        <end position="598"/>
    </location>
</feature>
<protein>
    <recommendedName>
        <fullName evidence="6">Bardet-Biedl syndrome 1</fullName>
    </recommendedName>
</protein>
<dbReference type="Pfam" id="PF23304">
    <property type="entry name" value="GAE_BBS1"/>
    <property type="match status" value="1"/>
</dbReference>
<evidence type="ECO:0008006" key="6">
    <source>
        <dbReference type="Google" id="ProtNLM"/>
    </source>
</evidence>
<organism evidence="4 5">
    <name type="scientific">Tetraparma gracilis</name>
    <dbReference type="NCBI Taxonomy" id="2962635"/>
    <lineage>
        <taxon>Eukaryota</taxon>
        <taxon>Sar</taxon>
        <taxon>Stramenopiles</taxon>
        <taxon>Ochrophyta</taxon>
        <taxon>Bolidophyceae</taxon>
        <taxon>Parmales</taxon>
        <taxon>Triparmaceae</taxon>
        <taxon>Tetraparma</taxon>
    </lineage>
</organism>
<reference evidence="4 5" key="1">
    <citation type="journal article" date="2023" name="Commun. Biol.">
        <title>Genome analysis of Parmales, the sister group of diatoms, reveals the evolutionary specialization of diatoms from phago-mixotrophs to photoautotrophs.</title>
        <authorList>
            <person name="Ban H."/>
            <person name="Sato S."/>
            <person name="Yoshikawa S."/>
            <person name="Yamada K."/>
            <person name="Nakamura Y."/>
            <person name="Ichinomiya M."/>
            <person name="Sato N."/>
            <person name="Blanc-Mathieu R."/>
            <person name="Endo H."/>
            <person name="Kuwata A."/>
            <person name="Ogata H."/>
        </authorList>
    </citation>
    <scope>NUCLEOTIDE SEQUENCE [LARGE SCALE GENOMIC DNA]</scope>
</reference>
<dbReference type="EMBL" id="BRYB01002246">
    <property type="protein sequence ID" value="GMI41850.1"/>
    <property type="molecule type" value="Genomic_DNA"/>
</dbReference>
<keyword evidence="5" id="KW-1185">Reference proteome</keyword>
<evidence type="ECO:0000313" key="4">
    <source>
        <dbReference type="EMBL" id="GMI41850.1"/>
    </source>
</evidence>
<dbReference type="PANTHER" id="PTHR20870:SF0">
    <property type="entry name" value="BARDET-BIEDL SYNDROME 1 PROTEIN"/>
    <property type="match status" value="1"/>
</dbReference>
<feature type="domain" description="Bardet-Biedl syndrome 1 N-terminal" evidence="2">
    <location>
        <begin position="21"/>
        <end position="276"/>
    </location>
</feature>
<dbReference type="SUPFAM" id="SSF50978">
    <property type="entry name" value="WD40 repeat-like"/>
    <property type="match status" value="1"/>
</dbReference>
<dbReference type="Pfam" id="PF12894">
    <property type="entry name" value="ANAPC4_WD40"/>
    <property type="match status" value="1"/>
</dbReference>
<accession>A0ABQ6N7G4</accession>
<sequence>MATPSSAGAYNNLAPTKDGPWLHAWHDPVSNIRAHSSCVRLVDLNADGSNILLVADHDRKMKVYKGTSVVSEHQLLEQPVSLCVFYTSLDGGGGDSGAPRTPAIGIAGGAFVFIYRHLRPYFKFTLPPIALDAQDESIWVEMTSDAIPVPQGLEMLARARDGGATLSSWSLDLMQLNDENTQRAFVQSKKGIPHKQQTVVTCMETMRKDTDAEDAVSSLVIGTENCQVLILDPSGSKVVCTATLPSPPAILSITGLYDVEWRIVVGCRDGKVYTIKNGEKRHDAVITGTVIELETQPNSIARIDKYIYITTMDAHLLCYHIKGRKVFSMSLPAPATNLGVVKLSRNRVIEALIVSLSNGEVRIYNHKTLIHSMQLDDVVTAMRWGKFGREANSCAFIGRNGSLTLKMMSRQANLEKTELNTGPPAEQDIPLKVPKKTKLYVEQSEREVANAVTMHRTFQRDLCRIRLTTAKAYVKIITNGEAGVSMGGGGGRGVTNIRMNANVVGLGPNFLLKVTLTNGGGAALSDLNLVVAYKPEVYKSERPVAKVPLLLPNVTQLYEVALLCVHPEGAADPVRIVLVNDKSSVPLYSGVVQMPMSELAEE</sequence>
<evidence type="ECO:0000259" key="1">
    <source>
        <dbReference type="Pfam" id="PF12894"/>
    </source>
</evidence>
<dbReference type="InterPro" id="IPR032728">
    <property type="entry name" value="BBS1_N"/>
</dbReference>
<name>A0ABQ6N7G4_9STRA</name>
<dbReference type="PANTHER" id="PTHR20870">
    <property type="entry name" value="BARDET-BIEDL SYNDROME 1 PROTEIN"/>
    <property type="match status" value="1"/>
</dbReference>
<proteinExistence type="predicted"/>
<evidence type="ECO:0000259" key="3">
    <source>
        <dbReference type="Pfam" id="PF23304"/>
    </source>
</evidence>
<dbReference type="InterPro" id="IPR056419">
    <property type="entry name" value="GAE_BBS1"/>
</dbReference>
<feature type="domain" description="Anaphase-promoting complex subunit 4-like WD40" evidence="1">
    <location>
        <begin position="309"/>
        <end position="385"/>
    </location>
</feature>
<dbReference type="InterPro" id="IPR028784">
    <property type="entry name" value="BBS1"/>
</dbReference>
<dbReference type="InterPro" id="IPR024977">
    <property type="entry name" value="Apc4-like_WD40_dom"/>
</dbReference>
<dbReference type="Proteomes" id="UP001165060">
    <property type="component" value="Unassembled WGS sequence"/>
</dbReference>
<evidence type="ECO:0000259" key="2">
    <source>
        <dbReference type="Pfam" id="PF14779"/>
    </source>
</evidence>
<dbReference type="Pfam" id="PF14779">
    <property type="entry name" value="BBS1"/>
    <property type="match status" value="1"/>
</dbReference>